<dbReference type="CDD" id="cd11911">
    <property type="entry name" value="SH3_CIP4-like"/>
    <property type="match status" value="1"/>
</dbReference>
<dbReference type="SMART" id="SM00326">
    <property type="entry name" value="SH3"/>
    <property type="match status" value="1"/>
</dbReference>
<feature type="domain" description="SH3" evidence="14">
    <location>
        <begin position="621"/>
        <end position="686"/>
    </location>
</feature>
<dbReference type="Proteomes" id="UP000695022">
    <property type="component" value="Unplaced"/>
</dbReference>
<dbReference type="SUPFAM" id="SSF50044">
    <property type="entry name" value="SH3-domain"/>
    <property type="match status" value="1"/>
</dbReference>
<sequence>MSWGIDLWDQYDNISLHTHKGIDFMEKYGHFQRDRCSIELDYASKLRKLVKSYLPKKKADEKQFSCWTSFIAMLNETNDLAGQHEVIAENLTSSIIKELFGLVKELKEERKRGLNEAQKHKLTLQNQEMQLDKAKRLYEKSHKDSLRAKLAYERAEADLTHTLKIGTPGLLRYGAKLWQYERAEADLKPVRADVEKQKNTAQLKGQQFEDSKSDYATQLQKFNELQHQHYTTAVPQIYQTLQEMDEKRIVSFQDFMRRSVTIEKNVFPIIDTCLNGIVKAADAIDPKEDARLVIDRYKSGFSLDDLQGCDNSGDDERSSPQHLLPSAASSRSHRSERGFEILLCMVALQKAVYCMVALQATVRRMVAPQATVRRMVALQAAVRRMVALQAAVRRMVALQAALGRATHGGAASGLASHGGAASIFISAVSYVKLVLLTCAGDCLFPCSSIPDEMKEDYSDLPPSQRRKKLLAKLEGIQTHINQETAARDALQKMKAVYEENPALGDPNSLDKQLNENGDKLDKLRLEQQKFQSYLDEAENKLTPNTMKRSRNSFPTDNMSRSSSDLQVGGGGSARNSHMLQSPQNTQHESSVSPESGIDTTGGTNSDFDQGEFEDDYYQTFPVLGVAKALYHFDEESAASNEGSVPMEESEEFHVIEKDQGDGWTRVRKLNGEEGFVPSSYIEIELNNP</sequence>
<evidence type="ECO:0000313" key="18">
    <source>
        <dbReference type="RefSeq" id="XP_014667768.1"/>
    </source>
</evidence>
<dbReference type="InterPro" id="IPR011072">
    <property type="entry name" value="HR1_rho-bd"/>
</dbReference>
<evidence type="ECO:0000256" key="4">
    <source>
        <dbReference type="ARBA" id="ARBA00022443"/>
    </source>
</evidence>
<evidence type="ECO:0000259" key="14">
    <source>
        <dbReference type="PROSITE" id="PS50002"/>
    </source>
</evidence>
<dbReference type="InterPro" id="IPR001452">
    <property type="entry name" value="SH3_domain"/>
</dbReference>
<feature type="domain" description="F-BAR" evidence="15">
    <location>
        <begin position="1"/>
        <end position="289"/>
    </location>
</feature>
<evidence type="ECO:0000256" key="5">
    <source>
        <dbReference type="ARBA" id="ARBA00022475"/>
    </source>
</evidence>
<feature type="compositionally biased region" description="Polar residues" evidence="13">
    <location>
        <begin position="541"/>
        <end position="565"/>
    </location>
</feature>
<evidence type="ECO:0000256" key="13">
    <source>
        <dbReference type="SAM" id="MobiDB-lite"/>
    </source>
</evidence>
<feature type="compositionally biased region" description="Polar residues" evidence="13">
    <location>
        <begin position="573"/>
        <end position="607"/>
    </location>
</feature>
<feature type="region of interest" description="Disordered" evidence="13">
    <location>
        <begin position="535"/>
        <end position="611"/>
    </location>
</feature>
<dbReference type="Pfam" id="PF00611">
    <property type="entry name" value="FCH"/>
    <property type="match status" value="1"/>
</dbReference>
<keyword evidence="6" id="KW-0963">Cytoplasm</keyword>
<evidence type="ECO:0000256" key="6">
    <source>
        <dbReference type="ARBA" id="ARBA00022490"/>
    </source>
</evidence>
<dbReference type="InterPro" id="IPR001060">
    <property type="entry name" value="FCH_dom"/>
</dbReference>
<evidence type="ECO:0000256" key="1">
    <source>
        <dbReference type="ARBA" id="ARBA00004236"/>
    </source>
</evidence>
<evidence type="ECO:0000256" key="9">
    <source>
        <dbReference type="ARBA" id="ARBA00023136"/>
    </source>
</evidence>
<keyword evidence="5" id="KW-1003">Cell membrane</keyword>
<evidence type="ECO:0000256" key="2">
    <source>
        <dbReference type="ARBA" id="ARBA00004496"/>
    </source>
</evidence>
<evidence type="ECO:0000259" key="16">
    <source>
        <dbReference type="PROSITE" id="PS51860"/>
    </source>
</evidence>
<dbReference type="Gene3D" id="1.20.1270.60">
    <property type="entry name" value="Arfaptin homology (AH) domain/BAR domain"/>
    <property type="match status" value="1"/>
</dbReference>
<organism evidence="17 18">
    <name type="scientific">Priapulus caudatus</name>
    <name type="common">Priapulid worm</name>
    <dbReference type="NCBI Taxonomy" id="37621"/>
    <lineage>
        <taxon>Eukaryota</taxon>
        <taxon>Metazoa</taxon>
        <taxon>Ecdysozoa</taxon>
        <taxon>Scalidophora</taxon>
        <taxon>Priapulida</taxon>
        <taxon>Priapulimorpha</taxon>
        <taxon>Priapulimorphida</taxon>
        <taxon>Priapulidae</taxon>
        <taxon>Priapulus</taxon>
    </lineage>
</organism>
<dbReference type="InterPro" id="IPR027267">
    <property type="entry name" value="AH/BAR_dom_sf"/>
</dbReference>
<dbReference type="CDD" id="cd11619">
    <property type="entry name" value="HR1_CIP4-like"/>
    <property type="match status" value="1"/>
</dbReference>
<feature type="coiled-coil region" evidence="12">
    <location>
        <begin position="103"/>
        <end position="144"/>
    </location>
</feature>
<dbReference type="SUPFAM" id="SSF103657">
    <property type="entry name" value="BAR/IMD domain-like"/>
    <property type="match status" value="1"/>
</dbReference>
<dbReference type="PANTHER" id="PTHR15735:SF12">
    <property type="entry name" value="CDC42-INTERACTING PROTEIN 4, ISOFORM B"/>
    <property type="match status" value="1"/>
</dbReference>
<dbReference type="PROSITE" id="PS50002">
    <property type="entry name" value="SH3"/>
    <property type="match status" value="1"/>
</dbReference>
<dbReference type="RefSeq" id="XP_014667768.1">
    <property type="nucleotide sequence ID" value="XM_014812282.1"/>
</dbReference>
<dbReference type="PROSITE" id="PS51741">
    <property type="entry name" value="F_BAR"/>
    <property type="match status" value="1"/>
</dbReference>
<dbReference type="Pfam" id="PF25610">
    <property type="entry name" value="HR1_TOCA"/>
    <property type="match status" value="1"/>
</dbReference>
<comment type="similarity">
    <text evidence="3">Belongs to the FNBP1 family.</text>
</comment>
<protein>
    <submittedName>
        <fullName evidence="18">Formin-binding protein 1-like</fullName>
    </submittedName>
</protein>
<dbReference type="PANTHER" id="PTHR15735">
    <property type="entry name" value="FCH AND DOUBLE SH3 DOMAINS PROTEIN"/>
    <property type="match status" value="1"/>
</dbReference>
<evidence type="ECO:0000256" key="12">
    <source>
        <dbReference type="SAM" id="Coils"/>
    </source>
</evidence>
<evidence type="ECO:0000256" key="11">
    <source>
        <dbReference type="PROSITE-ProRule" id="PRU01077"/>
    </source>
</evidence>
<dbReference type="CDD" id="cd07653">
    <property type="entry name" value="F-BAR_CIP4-like"/>
    <property type="match status" value="1"/>
</dbReference>
<name>A0ABM1E6E7_PRICU</name>
<dbReference type="InterPro" id="IPR057870">
    <property type="entry name" value="HR1_TOCA"/>
</dbReference>
<comment type="subcellular location">
    <subcellularLocation>
        <location evidence="1">Cell membrane</location>
    </subcellularLocation>
    <subcellularLocation>
        <location evidence="2">Cytoplasm</location>
    </subcellularLocation>
</comment>
<evidence type="ECO:0000256" key="10">
    <source>
        <dbReference type="PROSITE-ProRule" id="PRU00192"/>
    </source>
</evidence>
<accession>A0ABM1E6E7</accession>
<evidence type="ECO:0000256" key="7">
    <source>
        <dbReference type="ARBA" id="ARBA00022583"/>
    </source>
</evidence>
<keyword evidence="4 10" id="KW-0728">SH3 domain</keyword>
<dbReference type="InterPro" id="IPR036028">
    <property type="entry name" value="SH3-like_dom_sf"/>
</dbReference>
<feature type="region of interest" description="Disordered" evidence="13">
    <location>
        <begin position="308"/>
        <end position="330"/>
    </location>
</feature>
<evidence type="ECO:0000256" key="3">
    <source>
        <dbReference type="ARBA" id="ARBA00009426"/>
    </source>
</evidence>
<dbReference type="Gene3D" id="6.10.140.470">
    <property type="match status" value="1"/>
</dbReference>
<keyword evidence="9" id="KW-0472">Membrane</keyword>
<evidence type="ECO:0000313" key="17">
    <source>
        <dbReference type="Proteomes" id="UP000695022"/>
    </source>
</evidence>
<proteinExistence type="inferred from homology"/>
<feature type="domain" description="REM-1" evidence="16">
    <location>
        <begin position="459"/>
        <end position="536"/>
    </location>
</feature>
<evidence type="ECO:0000256" key="8">
    <source>
        <dbReference type="ARBA" id="ARBA00023054"/>
    </source>
</evidence>
<dbReference type="PROSITE" id="PS51860">
    <property type="entry name" value="REM_1"/>
    <property type="match status" value="1"/>
</dbReference>
<keyword evidence="17" id="KW-1185">Reference proteome</keyword>
<reference evidence="18" key="1">
    <citation type="submission" date="2025-08" db="UniProtKB">
        <authorList>
            <consortium name="RefSeq"/>
        </authorList>
    </citation>
    <scope>IDENTIFICATION</scope>
</reference>
<keyword evidence="8 11" id="KW-0175">Coiled coil</keyword>
<dbReference type="SMART" id="SM00055">
    <property type="entry name" value="FCH"/>
    <property type="match status" value="1"/>
</dbReference>
<dbReference type="Pfam" id="PF00018">
    <property type="entry name" value="SH3_1"/>
    <property type="match status" value="1"/>
</dbReference>
<gene>
    <name evidence="18" type="primary">LOC106809270</name>
</gene>
<dbReference type="InterPro" id="IPR031160">
    <property type="entry name" value="F_BAR_dom"/>
</dbReference>
<dbReference type="Gene3D" id="2.30.30.40">
    <property type="entry name" value="SH3 Domains"/>
    <property type="match status" value="1"/>
</dbReference>
<dbReference type="GeneID" id="106809270"/>
<evidence type="ECO:0000259" key="15">
    <source>
        <dbReference type="PROSITE" id="PS51741"/>
    </source>
</evidence>
<keyword evidence="7" id="KW-0254">Endocytosis</keyword>